<proteinExistence type="predicted"/>
<protein>
    <submittedName>
        <fullName evidence="3">Gag/pol protein</fullName>
    </submittedName>
</protein>
<evidence type="ECO:0000313" key="4">
    <source>
        <dbReference type="Proteomes" id="UP000321393"/>
    </source>
</evidence>
<accession>A0A5D3CPX9</accession>
<organism evidence="3 5">
    <name type="scientific">Cucumis melo var. makuwa</name>
    <name type="common">Oriental melon</name>
    <dbReference type="NCBI Taxonomy" id="1194695"/>
    <lineage>
        <taxon>Eukaryota</taxon>
        <taxon>Viridiplantae</taxon>
        <taxon>Streptophyta</taxon>
        <taxon>Embryophyta</taxon>
        <taxon>Tracheophyta</taxon>
        <taxon>Spermatophyta</taxon>
        <taxon>Magnoliopsida</taxon>
        <taxon>eudicotyledons</taxon>
        <taxon>Gunneridae</taxon>
        <taxon>Pentapetalae</taxon>
        <taxon>rosids</taxon>
        <taxon>fabids</taxon>
        <taxon>Cucurbitales</taxon>
        <taxon>Cucurbitaceae</taxon>
        <taxon>Benincaseae</taxon>
        <taxon>Cucumis</taxon>
    </lineage>
</organism>
<dbReference type="EMBL" id="SSTD01010133">
    <property type="protein sequence ID" value="TYK12379.1"/>
    <property type="molecule type" value="Genomic_DNA"/>
</dbReference>
<evidence type="ECO:0000256" key="1">
    <source>
        <dbReference type="SAM" id="MobiDB-lite"/>
    </source>
</evidence>
<comment type="caution">
    <text evidence="3">The sequence shown here is derived from an EMBL/GenBank/DDBJ whole genome shotgun (WGS) entry which is preliminary data.</text>
</comment>
<feature type="compositionally biased region" description="Basic residues" evidence="1">
    <location>
        <begin position="53"/>
        <end position="65"/>
    </location>
</feature>
<sequence>MNEVIFDEKSQVSFILKSLSKSFLQFCSNAKINKIERFQKGSSFRTKFAHSSFRSKKIQKKKGGKGKGSTAAAEGKGKAKVVIKGKCFHCNVDGHWKRNHPEYLAKKKEKEGNRFLQAARFR</sequence>
<dbReference type="EMBL" id="SSTE01008830">
    <property type="protein sequence ID" value="KAA0054342.1"/>
    <property type="molecule type" value="Genomic_DNA"/>
</dbReference>
<feature type="region of interest" description="Disordered" evidence="1">
    <location>
        <begin position="49"/>
        <end position="75"/>
    </location>
</feature>
<dbReference type="Proteomes" id="UP000321393">
    <property type="component" value="Unassembled WGS sequence"/>
</dbReference>
<evidence type="ECO:0000313" key="2">
    <source>
        <dbReference type="EMBL" id="KAA0054342.1"/>
    </source>
</evidence>
<name>A0A5D3CPX9_CUCMM</name>
<dbReference type="Proteomes" id="UP000321947">
    <property type="component" value="Unassembled WGS sequence"/>
</dbReference>
<evidence type="ECO:0000313" key="5">
    <source>
        <dbReference type="Proteomes" id="UP000321947"/>
    </source>
</evidence>
<reference evidence="4 5" key="1">
    <citation type="submission" date="2019-08" db="EMBL/GenBank/DDBJ databases">
        <title>Draft genome sequences of two oriental melons (Cucumis melo L. var makuwa).</title>
        <authorList>
            <person name="Kwon S.-Y."/>
        </authorList>
    </citation>
    <scope>NUCLEOTIDE SEQUENCE [LARGE SCALE GENOMIC DNA]</scope>
    <source>
        <strain evidence="5">cv. Chang Bougi</strain>
        <strain evidence="4">cv. SW 3</strain>
        <tissue evidence="3">Leaf</tissue>
    </source>
</reference>
<dbReference type="AlphaFoldDB" id="A0A5D3CPX9"/>
<gene>
    <name evidence="3" type="ORF">E5676_scaffold302G001610</name>
    <name evidence="2" type="ORF">E6C27_scaffold24G00690</name>
</gene>
<evidence type="ECO:0000313" key="3">
    <source>
        <dbReference type="EMBL" id="TYK12379.1"/>
    </source>
</evidence>